<keyword evidence="2" id="KW-1185">Reference proteome</keyword>
<dbReference type="EMBL" id="JACEIK010002254">
    <property type="protein sequence ID" value="MCD9560031.1"/>
    <property type="molecule type" value="Genomic_DNA"/>
</dbReference>
<gene>
    <name evidence="1" type="ORF">HAX54_018460</name>
</gene>
<proteinExistence type="predicted"/>
<organism evidence="1 2">
    <name type="scientific">Datura stramonium</name>
    <name type="common">Jimsonweed</name>
    <name type="synonym">Common thornapple</name>
    <dbReference type="NCBI Taxonomy" id="4076"/>
    <lineage>
        <taxon>Eukaryota</taxon>
        <taxon>Viridiplantae</taxon>
        <taxon>Streptophyta</taxon>
        <taxon>Embryophyta</taxon>
        <taxon>Tracheophyta</taxon>
        <taxon>Spermatophyta</taxon>
        <taxon>Magnoliopsida</taxon>
        <taxon>eudicotyledons</taxon>
        <taxon>Gunneridae</taxon>
        <taxon>Pentapetalae</taxon>
        <taxon>asterids</taxon>
        <taxon>lamiids</taxon>
        <taxon>Solanales</taxon>
        <taxon>Solanaceae</taxon>
        <taxon>Solanoideae</taxon>
        <taxon>Datureae</taxon>
        <taxon>Datura</taxon>
    </lineage>
</organism>
<evidence type="ECO:0000313" key="2">
    <source>
        <dbReference type="Proteomes" id="UP000823775"/>
    </source>
</evidence>
<name>A0ABS8UPJ9_DATST</name>
<protein>
    <submittedName>
        <fullName evidence="1">Uncharacterized protein</fullName>
    </submittedName>
</protein>
<dbReference type="Proteomes" id="UP000823775">
    <property type="component" value="Unassembled WGS sequence"/>
</dbReference>
<comment type="caution">
    <text evidence="1">The sequence shown here is derived from an EMBL/GenBank/DDBJ whole genome shotgun (WGS) entry which is preliminary data.</text>
</comment>
<accession>A0ABS8UPJ9</accession>
<reference evidence="1 2" key="1">
    <citation type="journal article" date="2021" name="BMC Genomics">
        <title>Datura genome reveals duplications of psychoactive alkaloid biosynthetic genes and high mutation rate following tissue culture.</title>
        <authorList>
            <person name="Rajewski A."/>
            <person name="Carter-House D."/>
            <person name="Stajich J."/>
            <person name="Litt A."/>
        </authorList>
    </citation>
    <scope>NUCLEOTIDE SEQUENCE [LARGE SCALE GENOMIC DNA]</scope>
    <source>
        <strain evidence="1">AR-01</strain>
    </source>
</reference>
<evidence type="ECO:0000313" key="1">
    <source>
        <dbReference type="EMBL" id="MCD9560031.1"/>
    </source>
</evidence>
<sequence>MVWGRKEVVCAVLDQHDQILIEVFRYERLVPEVNLARKHLMNERHDRRIERTKFLGHCVVTTARTDLSPLQRDRSSGSSCAAAETERQIGRLTVFQDDNMSRGRMKFVLDWQSLNDNFFILLRMKLCLLFVGTQL</sequence>